<dbReference type="STRING" id="1117702.AQZ52_10900"/>
<name>A0A117UUM9_9SPHN</name>
<dbReference type="RefSeq" id="WP_067910375.1">
    <property type="nucleotide sequence ID" value="NZ_KQ954245.1"/>
</dbReference>
<protein>
    <submittedName>
        <fullName evidence="1">Uncharacterized protein</fullName>
    </submittedName>
</protein>
<gene>
    <name evidence="1" type="ORF">AQZ52_10900</name>
</gene>
<dbReference type="Pfam" id="PF22759">
    <property type="entry name" value="E217_GP41"/>
    <property type="match status" value="1"/>
</dbReference>
<dbReference type="Proteomes" id="UP000058012">
    <property type="component" value="Unassembled WGS sequence"/>
</dbReference>
<dbReference type="AlphaFoldDB" id="A0A117UUM9"/>
<evidence type="ECO:0000313" key="1">
    <source>
        <dbReference type="EMBL" id="KUR71171.1"/>
    </source>
</evidence>
<dbReference type="OrthoDB" id="5690318at2"/>
<sequence>MSFEKRKVSLTFQLGAGDFGAAGQDTITLDGLRCSVNVVHDGIQFARADVQVWGMSLDLMNKLTVTQKFFFEQRPYNSLRISAGGAVCFSGGIMEAWADGRQQPDVMFHVSAASGLVDLSQTIPPTSYNGAVDAGTVVLQIASQIGYGFENGGVNATLNTPYKPGSPKSQIEAICRDVDCNWTVDDVAKVVAIWPKNGARAGEAIPINVETGLVGYPAFTQGGLQFSTLYRPDIDYGRLVRVTTPFSAANGQWTVRALAHRLESNVPNGQWFTDIETSYLDSQA</sequence>
<evidence type="ECO:0000313" key="2">
    <source>
        <dbReference type="Proteomes" id="UP000058012"/>
    </source>
</evidence>
<reference evidence="1 2" key="1">
    <citation type="submission" date="2015-10" db="EMBL/GenBank/DDBJ databases">
        <title>Draft genome sequence of Novosphingobium fuchskuhlense DSM 25065 isolated from a surface water sample of the southwest basin of Lake Grosse Fuchskuhle.</title>
        <authorList>
            <person name="Ruckert C."/>
            <person name="Winkler A."/>
            <person name="Glaeser J."/>
            <person name="Grossart H.-P."/>
            <person name="Kalinowski J."/>
            <person name="Glaeser S."/>
        </authorList>
    </citation>
    <scope>NUCLEOTIDE SEQUENCE [LARGE SCALE GENOMIC DNA]</scope>
    <source>
        <strain evidence="1 2">FNE08-7</strain>
    </source>
</reference>
<comment type="caution">
    <text evidence="1">The sequence shown here is derived from an EMBL/GenBank/DDBJ whole genome shotgun (WGS) entry which is preliminary data.</text>
</comment>
<accession>A0A117UUM9</accession>
<keyword evidence="2" id="KW-1185">Reference proteome</keyword>
<dbReference type="EMBL" id="LLZS01000007">
    <property type="protein sequence ID" value="KUR71171.1"/>
    <property type="molecule type" value="Genomic_DNA"/>
</dbReference>
<proteinExistence type="predicted"/>
<dbReference type="InterPro" id="IPR054496">
    <property type="entry name" value="E217_GP41"/>
</dbReference>
<organism evidence="1 2">
    <name type="scientific">Novosphingobium fuchskuhlense</name>
    <dbReference type="NCBI Taxonomy" id="1117702"/>
    <lineage>
        <taxon>Bacteria</taxon>
        <taxon>Pseudomonadati</taxon>
        <taxon>Pseudomonadota</taxon>
        <taxon>Alphaproteobacteria</taxon>
        <taxon>Sphingomonadales</taxon>
        <taxon>Sphingomonadaceae</taxon>
        <taxon>Novosphingobium</taxon>
    </lineage>
</organism>